<feature type="non-terminal residue" evidence="2">
    <location>
        <position position="104"/>
    </location>
</feature>
<feature type="compositionally biased region" description="Basic residues" evidence="1">
    <location>
        <begin position="1"/>
        <end position="11"/>
    </location>
</feature>
<accession>A0AAV4HVI3</accession>
<protein>
    <submittedName>
        <fullName evidence="2">Uncharacterized protein</fullName>
    </submittedName>
</protein>
<comment type="caution">
    <text evidence="2">The sequence shown here is derived from an EMBL/GenBank/DDBJ whole genome shotgun (WGS) entry which is preliminary data.</text>
</comment>
<keyword evidence="3" id="KW-1185">Reference proteome</keyword>
<reference evidence="2 3" key="1">
    <citation type="journal article" date="2021" name="Elife">
        <title>Chloroplast acquisition without the gene transfer in kleptoplastic sea slugs, Plakobranchus ocellatus.</title>
        <authorList>
            <person name="Maeda T."/>
            <person name="Takahashi S."/>
            <person name="Yoshida T."/>
            <person name="Shimamura S."/>
            <person name="Takaki Y."/>
            <person name="Nagai Y."/>
            <person name="Toyoda A."/>
            <person name="Suzuki Y."/>
            <person name="Arimoto A."/>
            <person name="Ishii H."/>
            <person name="Satoh N."/>
            <person name="Nishiyama T."/>
            <person name="Hasebe M."/>
            <person name="Maruyama T."/>
            <person name="Minagawa J."/>
            <person name="Obokata J."/>
            <person name="Shigenobu S."/>
        </authorList>
    </citation>
    <scope>NUCLEOTIDE SEQUENCE [LARGE SCALE GENOMIC DNA]</scope>
</reference>
<organism evidence="2 3">
    <name type="scientific">Elysia marginata</name>
    <dbReference type="NCBI Taxonomy" id="1093978"/>
    <lineage>
        <taxon>Eukaryota</taxon>
        <taxon>Metazoa</taxon>
        <taxon>Spiralia</taxon>
        <taxon>Lophotrochozoa</taxon>
        <taxon>Mollusca</taxon>
        <taxon>Gastropoda</taxon>
        <taxon>Heterobranchia</taxon>
        <taxon>Euthyneura</taxon>
        <taxon>Panpulmonata</taxon>
        <taxon>Sacoglossa</taxon>
        <taxon>Placobranchoidea</taxon>
        <taxon>Plakobranchidae</taxon>
        <taxon>Elysia</taxon>
    </lineage>
</organism>
<evidence type="ECO:0000313" key="2">
    <source>
        <dbReference type="EMBL" id="GFS02219.1"/>
    </source>
</evidence>
<name>A0AAV4HVI3_9GAST</name>
<dbReference type="AlphaFoldDB" id="A0AAV4HVI3"/>
<dbReference type="EMBL" id="BMAT01012935">
    <property type="protein sequence ID" value="GFS02219.1"/>
    <property type="molecule type" value="Genomic_DNA"/>
</dbReference>
<sequence length="104" mass="12355">MMKMMKKKKKKKEEEEEEEGRNDQTNVQRAQESSLGFPLFLLRTSACCTTGYAVGCVTEERQKQTRKIRTEIEDNLELLQQTRKSSYVWRRELKMRQTKDATTM</sequence>
<evidence type="ECO:0000256" key="1">
    <source>
        <dbReference type="SAM" id="MobiDB-lite"/>
    </source>
</evidence>
<gene>
    <name evidence="2" type="ORF">ElyMa_006439800</name>
</gene>
<proteinExistence type="predicted"/>
<dbReference type="Proteomes" id="UP000762676">
    <property type="component" value="Unassembled WGS sequence"/>
</dbReference>
<evidence type="ECO:0000313" key="3">
    <source>
        <dbReference type="Proteomes" id="UP000762676"/>
    </source>
</evidence>
<feature type="region of interest" description="Disordered" evidence="1">
    <location>
        <begin position="1"/>
        <end position="31"/>
    </location>
</feature>